<organism evidence="5 6">
    <name type="scientific">Falseniella ignava</name>
    <dbReference type="NCBI Taxonomy" id="137730"/>
    <lineage>
        <taxon>Bacteria</taxon>
        <taxon>Bacillati</taxon>
        <taxon>Bacillota</taxon>
        <taxon>Bacilli</taxon>
        <taxon>Lactobacillales</taxon>
        <taxon>Aerococcaceae</taxon>
        <taxon>Falseniella</taxon>
    </lineage>
</organism>
<gene>
    <name evidence="5" type="ORF">CYJ57_02850</name>
</gene>
<dbReference type="Pfam" id="PF12833">
    <property type="entry name" value="HTH_18"/>
    <property type="match status" value="1"/>
</dbReference>
<evidence type="ECO:0000256" key="2">
    <source>
        <dbReference type="ARBA" id="ARBA00023125"/>
    </source>
</evidence>
<keyword evidence="1" id="KW-0805">Transcription regulation</keyword>
<comment type="caution">
    <text evidence="5">The sequence shown here is derived from an EMBL/GenBank/DDBJ whole genome shotgun (WGS) entry which is preliminary data.</text>
</comment>
<dbReference type="SMART" id="SM00342">
    <property type="entry name" value="HTH_ARAC"/>
    <property type="match status" value="1"/>
</dbReference>
<name>A0A2I1K299_9LACT</name>
<dbReference type="SUPFAM" id="SSF46689">
    <property type="entry name" value="Homeodomain-like"/>
    <property type="match status" value="2"/>
</dbReference>
<evidence type="ECO:0000259" key="4">
    <source>
        <dbReference type="PROSITE" id="PS01124"/>
    </source>
</evidence>
<dbReference type="PROSITE" id="PS01124">
    <property type="entry name" value="HTH_ARAC_FAMILY_2"/>
    <property type="match status" value="1"/>
</dbReference>
<dbReference type="EMBL" id="PKHE01000005">
    <property type="protein sequence ID" value="PKY89662.1"/>
    <property type="molecule type" value="Genomic_DNA"/>
</dbReference>
<dbReference type="PANTHER" id="PTHR43280">
    <property type="entry name" value="ARAC-FAMILY TRANSCRIPTIONAL REGULATOR"/>
    <property type="match status" value="1"/>
</dbReference>
<evidence type="ECO:0000256" key="3">
    <source>
        <dbReference type="ARBA" id="ARBA00023163"/>
    </source>
</evidence>
<keyword evidence="3" id="KW-0804">Transcription</keyword>
<dbReference type="Proteomes" id="UP000234384">
    <property type="component" value="Unassembled WGS sequence"/>
</dbReference>
<dbReference type="GO" id="GO:0003700">
    <property type="term" value="F:DNA-binding transcription factor activity"/>
    <property type="evidence" value="ECO:0007669"/>
    <property type="project" value="InterPro"/>
</dbReference>
<dbReference type="PRINTS" id="PR00032">
    <property type="entry name" value="HTHARAC"/>
</dbReference>
<feature type="domain" description="HTH araC/xylS-type" evidence="4">
    <location>
        <begin position="192"/>
        <end position="290"/>
    </location>
</feature>
<dbReference type="InterPro" id="IPR009057">
    <property type="entry name" value="Homeodomain-like_sf"/>
</dbReference>
<accession>A0A2I1K299</accession>
<reference evidence="5 6" key="1">
    <citation type="submission" date="2017-12" db="EMBL/GenBank/DDBJ databases">
        <title>Phylogenetic diversity of female urinary microbiome.</title>
        <authorList>
            <person name="Thomas-White K."/>
            <person name="Wolfe A.J."/>
        </authorList>
    </citation>
    <scope>NUCLEOTIDE SEQUENCE [LARGE SCALE GENOMIC DNA]</scope>
    <source>
        <strain evidence="5 6">UMB0898</strain>
    </source>
</reference>
<keyword evidence="2" id="KW-0238">DNA-binding</keyword>
<proteinExistence type="predicted"/>
<dbReference type="OrthoDB" id="9813413at2"/>
<evidence type="ECO:0000256" key="1">
    <source>
        <dbReference type="ARBA" id="ARBA00023015"/>
    </source>
</evidence>
<dbReference type="InterPro" id="IPR018060">
    <property type="entry name" value="HTH_AraC"/>
</dbReference>
<dbReference type="Gene3D" id="1.10.10.60">
    <property type="entry name" value="Homeodomain-like"/>
    <property type="match status" value="2"/>
</dbReference>
<evidence type="ECO:0000313" key="5">
    <source>
        <dbReference type="EMBL" id="PKY89662.1"/>
    </source>
</evidence>
<sequence length="296" mass="34572">MKPLPANLNQNTMSELINIHQINGCSANRTAATDLSVLKMSHREFHLPDDCQTRWIQSREYQLLYILRGSGLLNTINQSTQVIHSQAFWINPHQRYKLQTTLNSPLNYVIWTFELQSPTQPMLAFDTSFVTILPSQHSQGLDMLLHKSIESLNHLRHIPNSETLQTMVFNHLLSYWTHDSEPNLPSLSPLIHQATLYIHHHFRTDLSIQEVANHIQRSSWFLSTQFKAETGCSPQEYWIQLRLEHACDLLQNSCLSIQQIADESGFRSKSYFATYFKRTYHLTPTEYRKRNKINLR</sequence>
<evidence type="ECO:0000313" key="6">
    <source>
        <dbReference type="Proteomes" id="UP000234384"/>
    </source>
</evidence>
<protein>
    <recommendedName>
        <fullName evidence="4">HTH araC/xylS-type domain-containing protein</fullName>
    </recommendedName>
</protein>
<dbReference type="AlphaFoldDB" id="A0A2I1K299"/>
<dbReference type="InterPro" id="IPR020449">
    <property type="entry name" value="Tscrpt_reg_AraC-type_HTH"/>
</dbReference>
<dbReference type="PANTHER" id="PTHR43280:SF2">
    <property type="entry name" value="HTH-TYPE TRANSCRIPTIONAL REGULATOR EXSA"/>
    <property type="match status" value="1"/>
</dbReference>
<dbReference type="GO" id="GO:0043565">
    <property type="term" value="F:sequence-specific DNA binding"/>
    <property type="evidence" value="ECO:0007669"/>
    <property type="project" value="InterPro"/>
</dbReference>